<reference evidence="3 4" key="1">
    <citation type="submission" date="2024-04" db="EMBL/GenBank/DDBJ databases">
        <authorList>
            <person name="Cremers G."/>
        </authorList>
    </citation>
    <scope>NUCLEOTIDE SEQUENCE [LARGE SCALE GENOMIC DNA]</scope>
    <source>
        <strain evidence="3">MeCH1-AG</strain>
    </source>
</reference>
<name>A0ABM9NGG7_9GAMM</name>
<protein>
    <submittedName>
        <fullName evidence="3">Glycine zipper 2TM domain-containing protein</fullName>
    </submittedName>
</protein>
<proteinExistence type="predicted"/>
<evidence type="ECO:0000256" key="1">
    <source>
        <dbReference type="SAM" id="SignalP"/>
    </source>
</evidence>
<evidence type="ECO:0000313" key="3">
    <source>
        <dbReference type="EMBL" id="CAL1239663.1"/>
    </source>
</evidence>
<sequence length="127" mass="14146">MKYHRSFPLAVLLLTALAVTSEVRADDDDWGWGHHHHHHHHHHHPHHHGWWGPRYVPVPAYYPPAPPVVYREIPRYRPYRSRMGETLPLVAGGVLGGVIANEIGYGNPAAVIGGSVLGSVLGHEIAH</sequence>
<feature type="domain" description="Glycine zipper 2TM" evidence="2">
    <location>
        <begin position="89"/>
        <end position="125"/>
    </location>
</feature>
<evidence type="ECO:0000259" key="2">
    <source>
        <dbReference type="Pfam" id="PF05433"/>
    </source>
</evidence>
<gene>
    <name evidence="3" type="ORF">MECH1_V1_0887</name>
</gene>
<dbReference type="EMBL" id="OZ026884">
    <property type="protein sequence ID" value="CAL1239663.1"/>
    <property type="molecule type" value="Genomic_DNA"/>
</dbReference>
<dbReference type="Pfam" id="PF05433">
    <property type="entry name" value="Rick_17kDa_Anti"/>
    <property type="match status" value="1"/>
</dbReference>
<evidence type="ECO:0000313" key="4">
    <source>
        <dbReference type="Proteomes" id="UP001497493"/>
    </source>
</evidence>
<keyword evidence="4" id="KW-1185">Reference proteome</keyword>
<dbReference type="RefSeq" id="WP_348759206.1">
    <property type="nucleotide sequence ID" value="NZ_OZ026884.1"/>
</dbReference>
<feature type="chain" id="PRO_5046457052" evidence="1">
    <location>
        <begin position="26"/>
        <end position="127"/>
    </location>
</feature>
<organism evidence="3 4">
    <name type="scientific">Candidatus Methylocalor cossyra</name>
    <dbReference type="NCBI Taxonomy" id="3108543"/>
    <lineage>
        <taxon>Bacteria</taxon>
        <taxon>Pseudomonadati</taxon>
        <taxon>Pseudomonadota</taxon>
        <taxon>Gammaproteobacteria</taxon>
        <taxon>Methylococcales</taxon>
        <taxon>Methylococcaceae</taxon>
        <taxon>Candidatus Methylocalor</taxon>
    </lineage>
</organism>
<keyword evidence="1" id="KW-0732">Signal</keyword>
<dbReference type="Proteomes" id="UP001497493">
    <property type="component" value="Chromosome"/>
</dbReference>
<accession>A0ABM9NGG7</accession>
<dbReference type="InterPro" id="IPR008816">
    <property type="entry name" value="Gly_zipper_2TM_dom"/>
</dbReference>
<feature type="signal peptide" evidence="1">
    <location>
        <begin position="1"/>
        <end position="25"/>
    </location>
</feature>